<evidence type="ECO:0000313" key="2">
    <source>
        <dbReference type="Proteomes" id="UP000199159"/>
    </source>
</evidence>
<dbReference type="PANTHER" id="PTHR37804">
    <property type="entry name" value="CDAA REGULATORY PROTEIN CDAR"/>
    <property type="match status" value="1"/>
</dbReference>
<dbReference type="RefSeq" id="WP_090859277.1">
    <property type="nucleotide sequence ID" value="NZ_FNJU01000018.1"/>
</dbReference>
<proteinExistence type="predicted"/>
<evidence type="ECO:0000313" key="1">
    <source>
        <dbReference type="EMBL" id="SDP95228.1"/>
    </source>
</evidence>
<reference evidence="2" key="1">
    <citation type="submission" date="2016-10" db="EMBL/GenBank/DDBJ databases">
        <authorList>
            <person name="Varghese N."/>
            <person name="Submissions S."/>
        </authorList>
    </citation>
    <scope>NUCLEOTIDE SEQUENCE [LARGE SCALE GENOMIC DNA]</scope>
    <source>
        <strain evidence="2">IBRC-M10078</strain>
    </source>
</reference>
<dbReference type="AlphaFoldDB" id="A0A1H0WWV8"/>
<dbReference type="PANTHER" id="PTHR37804:SF1">
    <property type="entry name" value="CDAA REGULATORY PROTEIN CDAR"/>
    <property type="match status" value="1"/>
</dbReference>
<dbReference type="Proteomes" id="UP000199159">
    <property type="component" value="Unassembled WGS sequence"/>
</dbReference>
<dbReference type="Pfam" id="PF07949">
    <property type="entry name" value="YbbR"/>
    <property type="match status" value="3"/>
</dbReference>
<keyword evidence="2" id="KW-1185">Reference proteome</keyword>
<dbReference type="EMBL" id="FNJU01000018">
    <property type="protein sequence ID" value="SDP95228.1"/>
    <property type="molecule type" value="Genomic_DNA"/>
</dbReference>
<organism evidence="1 2">
    <name type="scientific">Litchfieldia salsa</name>
    <dbReference type="NCBI Taxonomy" id="930152"/>
    <lineage>
        <taxon>Bacteria</taxon>
        <taxon>Bacillati</taxon>
        <taxon>Bacillota</taxon>
        <taxon>Bacilli</taxon>
        <taxon>Bacillales</taxon>
        <taxon>Bacillaceae</taxon>
        <taxon>Litchfieldia</taxon>
    </lineage>
</organism>
<dbReference type="Gene3D" id="2.170.120.30">
    <property type="match status" value="2"/>
</dbReference>
<name>A0A1H0WWV8_9BACI</name>
<gene>
    <name evidence="1" type="ORF">SAMN05216565_11816</name>
</gene>
<sequence>MDKFMNNHWFMRIVALVLALLLFTSVSFEMQPESFSPLGLATSNDHVELMRDIPVVVNYNEESHVVTGLPETVTVNIEGPVGVTKTAALQRDIEVYVDLTNYEIGTHKVELKYKNISDKISVKIEPSEVTVEIKEKVTIELPVEVEYLNPSQVAEGYTAEQAIVKPSVVKITGARDQIEEIALVKALVDLKNVNESIVEESRVAVYDKNQNALPVTVEPSVVEVTIPITSPSKKVPFKIKREGALGEGLSIVALEATPSEVTIYGPKEVIESIEFIDDIIVNLDEITEDTTLEIAIPLPDGVEKMSPETIQINVDVEQEDERNLTNLPIQSVGLGTGLAIQYLDPETSTLDISILGATNILKEIRPVDIELYINVTNLGVGEHEVPIEVNGPQNITWRLPKEKIKIQITES</sequence>
<dbReference type="STRING" id="930152.SAMN05216565_11816"/>
<protein>
    <submittedName>
        <fullName evidence="1">YbbR domain-containing protein</fullName>
    </submittedName>
</protein>
<dbReference type="Gene3D" id="2.170.120.40">
    <property type="entry name" value="YbbR-like domain"/>
    <property type="match status" value="2"/>
</dbReference>
<accession>A0A1H0WWV8</accession>
<dbReference type="OrthoDB" id="2960905at2"/>
<dbReference type="InterPro" id="IPR012505">
    <property type="entry name" value="YbbR"/>
</dbReference>
<dbReference type="InterPro" id="IPR053154">
    <property type="entry name" value="c-di-AMP_regulator"/>
</dbReference>